<protein>
    <recommendedName>
        <fullName evidence="4">WXG100 family type VII secretion target</fullName>
    </recommendedName>
</protein>
<evidence type="ECO:0000313" key="3">
    <source>
        <dbReference type="Proteomes" id="UP000636918"/>
    </source>
</evidence>
<proteinExistence type="predicted"/>
<organism evidence="2 3">
    <name type="scientific">Nocardioides baculatus</name>
    <dbReference type="NCBI Taxonomy" id="2801337"/>
    <lineage>
        <taxon>Bacteria</taxon>
        <taxon>Bacillati</taxon>
        <taxon>Actinomycetota</taxon>
        <taxon>Actinomycetes</taxon>
        <taxon>Propionibacteriales</taxon>
        <taxon>Nocardioidaceae</taxon>
        <taxon>Nocardioides</taxon>
    </lineage>
</organism>
<feature type="compositionally biased region" description="Polar residues" evidence="1">
    <location>
        <begin position="123"/>
        <end position="133"/>
    </location>
</feature>
<evidence type="ECO:0000256" key="1">
    <source>
        <dbReference type="SAM" id="MobiDB-lite"/>
    </source>
</evidence>
<accession>A0ABS1LAV7</accession>
<evidence type="ECO:0000313" key="2">
    <source>
        <dbReference type="EMBL" id="MBL0748818.1"/>
    </source>
</evidence>
<name>A0ABS1LAV7_9ACTN</name>
<gene>
    <name evidence="2" type="ORF">JI751_14450</name>
</gene>
<comment type="caution">
    <text evidence="2">The sequence shown here is derived from an EMBL/GenBank/DDBJ whole genome shotgun (WGS) entry which is preliminary data.</text>
</comment>
<sequence length="155" mass="16447">MLLADIGIVTNAMTVLNAPPSLIQQIRDLLLENSDGLESQGQGVTDVAPSWFGGSTNANRIGVNTRMAHQEVVEEFQKLANSLREYSEALQLWATEVAGVDADTNAEMTMRQQAIEQVNTTVTAAQDESSSDTIGDGHYTEPPAPAAPATDGSTS</sequence>
<evidence type="ECO:0008006" key="4">
    <source>
        <dbReference type="Google" id="ProtNLM"/>
    </source>
</evidence>
<dbReference type="Proteomes" id="UP000636918">
    <property type="component" value="Unassembled WGS sequence"/>
</dbReference>
<reference evidence="2 3" key="1">
    <citation type="submission" date="2021-01" db="EMBL/GenBank/DDBJ databases">
        <title>Genome seq and assembly of Nocardiodes sp. G10.</title>
        <authorList>
            <person name="Chhetri G."/>
        </authorList>
    </citation>
    <scope>NUCLEOTIDE SEQUENCE [LARGE SCALE GENOMIC DNA]</scope>
    <source>
        <strain evidence="2 3">G10</strain>
    </source>
</reference>
<dbReference type="EMBL" id="JAERSG010000004">
    <property type="protein sequence ID" value="MBL0748818.1"/>
    <property type="molecule type" value="Genomic_DNA"/>
</dbReference>
<feature type="region of interest" description="Disordered" evidence="1">
    <location>
        <begin position="123"/>
        <end position="155"/>
    </location>
</feature>
<keyword evidence="3" id="KW-1185">Reference proteome</keyword>
<dbReference type="RefSeq" id="WP_201938120.1">
    <property type="nucleotide sequence ID" value="NZ_JAERSG010000004.1"/>
</dbReference>